<dbReference type="GO" id="GO:0046872">
    <property type="term" value="F:metal ion binding"/>
    <property type="evidence" value="ECO:0007669"/>
    <property type="project" value="UniProtKB-KW"/>
</dbReference>
<keyword evidence="6" id="KW-0732">Signal</keyword>
<comment type="caution">
    <text evidence="8">The sequence shown here is derived from an EMBL/GenBank/DDBJ whole genome shotgun (WGS) entry which is preliminary data.</text>
</comment>
<dbReference type="EMBL" id="JACTNZ010000011">
    <property type="protein sequence ID" value="KAG5525901.1"/>
    <property type="molecule type" value="Genomic_DNA"/>
</dbReference>
<dbReference type="Proteomes" id="UP000823749">
    <property type="component" value="Chromosome 11"/>
</dbReference>
<dbReference type="GO" id="GO:0005886">
    <property type="term" value="C:plasma membrane"/>
    <property type="evidence" value="ECO:0007669"/>
    <property type="project" value="TreeGrafter"/>
</dbReference>
<dbReference type="PANTHER" id="PTHR33021">
    <property type="entry name" value="BLUE COPPER PROTEIN"/>
    <property type="match status" value="1"/>
</dbReference>
<feature type="signal peptide" evidence="6">
    <location>
        <begin position="1"/>
        <end position="33"/>
    </location>
</feature>
<dbReference type="FunFam" id="2.60.40.420:FF:000013">
    <property type="entry name" value="basic blue protein-like"/>
    <property type="match status" value="1"/>
</dbReference>
<dbReference type="GO" id="GO:0009055">
    <property type="term" value="F:electron transfer activity"/>
    <property type="evidence" value="ECO:0007669"/>
    <property type="project" value="InterPro"/>
</dbReference>
<dbReference type="PROSITE" id="PS51485">
    <property type="entry name" value="PHYTOCYANIN"/>
    <property type="match status" value="1"/>
</dbReference>
<keyword evidence="1" id="KW-0479">Metal-binding</keyword>
<evidence type="ECO:0000256" key="6">
    <source>
        <dbReference type="SAM" id="SignalP"/>
    </source>
</evidence>
<feature type="chain" id="PRO_5043809271" description="Basic blue protein" evidence="6">
    <location>
        <begin position="34"/>
        <end position="131"/>
    </location>
</feature>
<protein>
    <recommendedName>
        <fullName evidence="4">Basic blue protein</fullName>
    </recommendedName>
    <alternativeName>
        <fullName evidence="5">Plantacyanin</fullName>
    </alternativeName>
</protein>
<dbReference type="InterPro" id="IPR008972">
    <property type="entry name" value="Cupredoxin"/>
</dbReference>
<proteinExistence type="predicted"/>
<dbReference type="InterPro" id="IPR039391">
    <property type="entry name" value="Phytocyanin-like"/>
</dbReference>
<dbReference type="Pfam" id="PF02298">
    <property type="entry name" value="Cu_bind_like"/>
    <property type="match status" value="1"/>
</dbReference>
<keyword evidence="3" id="KW-1015">Disulfide bond</keyword>
<evidence type="ECO:0000259" key="7">
    <source>
        <dbReference type="PROSITE" id="PS51485"/>
    </source>
</evidence>
<evidence type="ECO:0000256" key="3">
    <source>
        <dbReference type="ARBA" id="ARBA00023157"/>
    </source>
</evidence>
<accession>A0AAV6IBB5</accession>
<evidence type="ECO:0000313" key="9">
    <source>
        <dbReference type="Proteomes" id="UP000823749"/>
    </source>
</evidence>
<reference evidence="8" key="1">
    <citation type="submission" date="2020-08" db="EMBL/GenBank/DDBJ databases">
        <title>Plant Genome Project.</title>
        <authorList>
            <person name="Zhang R.-G."/>
        </authorList>
    </citation>
    <scope>NUCLEOTIDE SEQUENCE</scope>
    <source>
        <strain evidence="8">WSP0</strain>
        <tissue evidence="8">Leaf</tissue>
    </source>
</reference>
<keyword evidence="2" id="KW-0186">Copper</keyword>
<sequence>MPSQGRRGSALVAAAVALAVCLSSALNFEVAQARDYRVGGAQGWTNGNFVRWPKGKNFRAGDTLVFKYDAEQYDVVVVTQAQYRRCSAPANATAYHTGNDRIKLAKGHHFFMCNIFPGHCKAGMRIAVKAM</sequence>
<dbReference type="Gene3D" id="2.60.40.420">
    <property type="entry name" value="Cupredoxins - blue copper proteins"/>
    <property type="match status" value="1"/>
</dbReference>
<feature type="domain" description="Phytocyanin" evidence="7">
    <location>
        <begin position="34"/>
        <end position="131"/>
    </location>
</feature>
<dbReference type="SUPFAM" id="SSF49503">
    <property type="entry name" value="Cupredoxins"/>
    <property type="match status" value="1"/>
</dbReference>
<organism evidence="8 9">
    <name type="scientific">Rhododendron griersonianum</name>
    <dbReference type="NCBI Taxonomy" id="479676"/>
    <lineage>
        <taxon>Eukaryota</taxon>
        <taxon>Viridiplantae</taxon>
        <taxon>Streptophyta</taxon>
        <taxon>Embryophyta</taxon>
        <taxon>Tracheophyta</taxon>
        <taxon>Spermatophyta</taxon>
        <taxon>Magnoliopsida</taxon>
        <taxon>eudicotyledons</taxon>
        <taxon>Gunneridae</taxon>
        <taxon>Pentapetalae</taxon>
        <taxon>asterids</taxon>
        <taxon>Ericales</taxon>
        <taxon>Ericaceae</taxon>
        <taxon>Ericoideae</taxon>
        <taxon>Rhodoreae</taxon>
        <taxon>Rhododendron</taxon>
    </lineage>
</organism>
<evidence type="ECO:0000256" key="2">
    <source>
        <dbReference type="ARBA" id="ARBA00023008"/>
    </source>
</evidence>
<name>A0AAV6IBB5_9ERIC</name>
<evidence type="ECO:0000313" key="8">
    <source>
        <dbReference type="EMBL" id="KAG5525901.1"/>
    </source>
</evidence>
<evidence type="ECO:0000256" key="4">
    <source>
        <dbReference type="ARBA" id="ARBA00071970"/>
    </source>
</evidence>
<keyword evidence="9" id="KW-1185">Reference proteome</keyword>
<evidence type="ECO:0000256" key="1">
    <source>
        <dbReference type="ARBA" id="ARBA00022723"/>
    </source>
</evidence>
<evidence type="ECO:0000256" key="5">
    <source>
        <dbReference type="ARBA" id="ARBA00082491"/>
    </source>
</evidence>
<dbReference type="CDD" id="cd11013">
    <property type="entry name" value="Plantacyanin"/>
    <property type="match status" value="1"/>
</dbReference>
<dbReference type="AlphaFoldDB" id="A0AAV6IBB5"/>
<dbReference type="InterPro" id="IPR003245">
    <property type="entry name" value="Phytocyanin_dom"/>
</dbReference>
<gene>
    <name evidence="8" type="ORF">RHGRI_032261</name>
</gene>
<dbReference type="InterPro" id="IPR041844">
    <property type="entry name" value="Plantacyanin"/>
</dbReference>
<dbReference type="PANTHER" id="PTHR33021:SF517">
    <property type="entry name" value="PHYTOCYANIN DOMAIN-CONTAINING PROTEIN"/>
    <property type="match status" value="1"/>
</dbReference>